<feature type="compositionally biased region" description="Pro residues" evidence="1">
    <location>
        <begin position="36"/>
        <end position="57"/>
    </location>
</feature>
<evidence type="ECO:0000256" key="1">
    <source>
        <dbReference type="SAM" id="MobiDB-lite"/>
    </source>
</evidence>
<feature type="compositionally biased region" description="Basic and acidic residues" evidence="1">
    <location>
        <begin position="87"/>
        <end position="101"/>
    </location>
</feature>
<protein>
    <submittedName>
        <fullName evidence="2">Uncharacterized protein</fullName>
    </submittedName>
</protein>
<sequence>MAECLQQIVASIRGMEVRDVDKSPPKAYEAGRMETLPPPSVERPTSPAPEPGSPSPGEPAGGGGTHEAPEGEECEGGEPSEVGEGMEATRPEQPETHRARPERWWECLERLAVEPVWDAAGEPLCRGEQAACLPWARVEILKDGECAYRSPRYNQLLHPDR</sequence>
<comment type="caution">
    <text evidence="2">The sequence shown here is derived from an EMBL/GenBank/DDBJ whole genome shotgun (WGS) entry which is preliminary data.</text>
</comment>
<gene>
    <name evidence="2" type="ORF">CYMTET_20781</name>
</gene>
<keyword evidence="3" id="KW-1185">Reference proteome</keyword>
<accession>A0AAE0G3L6</accession>
<feature type="region of interest" description="Disordered" evidence="1">
    <location>
        <begin position="10"/>
        <end position="101"/>
    </location>
</feature>
<dbReference type="AlphaFoldDB" id="A0AAE0G3L6"/>
<dbReference type="Proteomes" id="UP001190700">
    <property type="component" value="Unassembled WGS sequence"/>
</dbReference>
<organism evidence="2 3">
    <name type="scientific">Cymbomonas tetramitiformis</name>
    <dbReference type="NCBI Taxonomy" id="36881"/>
    <lineage>
        <taxon>Eukaryota</taxon>
        <taxon>Viridiplantae</taxon>
        <taxon>Chlorophyta</taxon>
        <taxon>Pyramimonadophyceae</taxon>
        <taxon>Pyramimonadales</taxon>
        <taxon>Pyramimonadaceae</taxon>
        <taxon>Cymbomonas</taxon>
    </lineage>
</organism>
<dbReference type="EMBL" id="LGRX02010169">
    <property type="protein sequence ID" value="KAK3270837.1"/>
    <property type="molecule type" value="Genomic_DNA"/>
</dbReference>
<proteinExistence type="predicted"/>
<feature type="compositionally biased region" description="Basic and acidic residues" evidence="1">
    <location>
        <begin position="15"/>
        <end position="32"/>
    </location>
</feature>
<reference evidence="2 3" key="1">
    <citation type="journal article" date="2015" name="Genome Biol. Evol.">
        <title>Comparative Genomics of a Bacterivorous Green Alga Reveals Evolutionary Causalities and Consequences of Phago-Mixotrophic Mode of Nutrition.</title>
        <authorList>
            <person name="Burns J.A."/>
            <person name="Paasch A."/>
            <person name="Narechania A."/>
            <person name="Kim E."/>
        </authorList>
    </citation>
    <scope>NUCLEOTIDE SEQUENCE [LARGE SCALE GENOMIC DNA]</scope>
    <source>
        <strain evidence="2 3">PLY_AMNH</strain>
    </source>
</reference>
<name>A0AAE0G3L6_9CHLO</name>
<evidence type="ECO:0000313" key="2">
    <source>
        <dbReference type="EMBL" id="KAK3270837.1"/>
    </source>
</evidence>
<evidence type="ECO:0000313" key="3">
    <source>
        <dbReference type="Proteomes" id="UP001190700"/>
    </source>
</evidence>